<proteinExistence type="predicted"/>
<keyword evidence="2" id="KW-1185">Reference proteome</keyword>
<name>A0A8H5LYT7_9AGAR</name>
<dbReference type="Proteomes" id="UP000518752">
    <property type="component" value="Unassembled WGS sequence"/>
</dbReference>
<comment type="caution">
    <text evidence="1">The sequence shown here is derived from an EMBL/GenBank/DDBJ whole genome shotgun (WGS) entry which is preliminary data.</text>
</comment>
<dbReference type="EMBL" id="JAACJN010000101">
    <property type="protein sequence ID" value="KAF5374542.1"/>
    <property type="molecule type" value="Genomic_DNA"/>
</dbReference>
<accession>A0A8H5LYT7</accession>
<organism evidence="1 2">
    <name type="scientific">Collybiopsis confluens</name>
    <dbReference type="NCBI Taxonomy" id="2823264"/>
    <lineage>
        <taxon>Eukaryota</taxon>
        <taxon>Fungi</taxon>
        <taxon>Dikarya</taxon>
        <taxon>Basidiomycota</taxon>
        <taxon>Agaricomycotina</taxon>
        <taxon>Agaricomycetes</taxon>
        <taxon>Agaricomycetidae</taxon>
        <taxon>Agaricales</taxon>
        <taxon>Marasmiineae</taxon>
        <taxon>Omphalotaceae</taxon>
        <taxon>Collybiopsis</taxon>
    </lineage>
</organism>
<gene>
    <name evidence="1" type="ORF">D9757_012405</name>
</gene>
<evidence type="ECO:0000313" key="2">
    <source>
        <dbReference type="Proteomes" id="UP000518752"/>
    </source>
</evidence>
<dbReference type="AlphaFoldDB" id="A0A8H5LYT7"/>
<protein>
    <submittedName>
        <fullName evidence="1">Uncharacterized protein</fullName>
    </submittedName>
</protein>
<reference evidence="1 2" key="1">
    <citation type="journal article" date="2020" name="ISME J.">
        <title>Uncovering the hidden diversity of litter-decomposition mechanisms in mushroom-forming fungi.</title>
        <authorList>
            <person name="Floudas D."/>
            <person name="Bentzer J."/>
            <person name="Ahren D."/>
            <person name="Johansson T."/>
            <person name="Persson P."/>
            <person name="Tunlid A."/>
        </authorList>
    </citation>
    <scope>NUCLEOTIDE SEQUENCE [LARGE SCALE GENOMIC DNA]</scope>
    <source>
        <strain evidence="1 2">CBS 406.79</strain>
    </source>
</reference>
<evidence type="ECO:0000313" key="1">
    <source>
        <dbReference type="EMBL" id="KAF5374542.1"/>
    </source>
</evidence>
<sequence length="184" mass="21265">MHVKNLDQHFVVWGAGPALNESQLVQWRQLRPEFNPSRLDSSSFCLVSGFRPSDFSRSDDSVRGNKRAKGMFYSSVCLESPLILARSPILQIDLDHTSSVRHPSRSKSLTLHVKRWMYRWSDGKRETRWLLRSPLKMGKKMEPKSWLAAQIQLTERAGSESEREREDKARAALWTRSVAVWKGL</sequence>